<evidence type="ECO:0000313" key="2">
    <source>
        <dbReference type="Proteomes" id="UP000054248"/>
    </source>
</evidence>
<dbReference type="Proteomes" id="UP000054248">
    <property type="component" value="Unassembled WGS sequence"/>
</dbReference>
<reference evidence="2" key="2">
    <citation type="submission" date="2015-01" db="EMBL/GenBank/DDBJ databases">
        <title>Evolutionary Origins and Diversification of the Mycorrhizal Mutualists.</title>
        <authorList>
            <consortium name="DOE Joint Genome Institute"/>
            <consortium name="Mycorrhizal Genomics Consortium"/>
            <person name="Kohler A."/>
            <person name="Kuo A."/>
            <person name="Nagy L.G."/>
            <person name="Floudas D."/>
            <person name="Copeland A."/>
            <person name="Barry K.W."/>
            <person name="Cichocki N."/>
            <person name="Veneault-Fourrey C."/>
            <person name="LaButti K."/>
            <person name="Lindquist E.A."/>
            <person name="Lipzen A."/>
            <person name="Lundell T."/>
            <person name="Morin E."/>
            <person name="Murat C."/>
            <person name="Riley R."/>
            <person name="Ohm R."/>
            <person name="Sun H."/>
            <person name="Tunlid A."/>
            <person name="Henrissat B."/>
            <person name="Grigoriev I.V."/>
            <person name="Hibbett D.S."/>
            <person name="Martin F."/>
        </authorList>
    </citation>
    <scope>NUCLEOTIDE SEQUENCE [LARGE SCALE GENOMIC DNA]</scope>
    <source>
        <strain evidence="2">MUT 4182</strain>
    </source>
</reference>
<evidence type="ECO:0000313" key="1">
    <source>
        <dbReference type="EMBL" id="KIO22605.1"/>
    </source>
</evidence>
<organism evidence="1 2">
    <name type="scientific">Tulasnella calospora MUT 4182</name>
    <dbReference type="NCBI Taxonomy" id="1051891"/>
    <lineage>
        <taxon>Eukaryota</taxon>
        <taxon>Fungi</taxon>
        <taxon>Dikarya</taxon>
        <taxon>Basidiomycota</taxon>
        <taxon>Agaricomycotina</taxon>
        <taxon>Agaricomycetes</taxon>
        <taxon>Cantharellales</taxon>
        <taxon>Tulasnellaceae</taxon>
        <taxon>Tulasnella</taxon>
    </lineage>
</organism>
<name>A0A0C3Q2E2_9AGAM</name>
<reference evidence="1 2" key="1">
    <citation type="submission" date="2014-04" db="EMBL/GenBank/DDBJ databases">
        <authorList>
            <consortium name="DOE Joint Genome Institute"/>
            <person name="Kuo A."/>
            <person name="Girlanda M."/>
            <person name="Perotto S."/>
            <person name="Kohler A."/>
            <person name="Nagy L.G."/>
            <person name="Floudas D."/>
            <person name="Copeland A."/>
            <person name="Barry K.W."/>
            <person name="Cichocki N."/>
            <person name="Veneault-Fourrey C."/>
            <person name="LaButti K."/>
            <person name="Lindquist E.A."/>
            <person name="Lipzen A."/>
            <person name="Lundell T."/>
            <person name="Morin E."/>
            <person name="Murat C."/>
            <person name="Sun H."/>
            <person name="Tunlid A."/>
            <person name="Henrissat B."/>
            <person name="Grigoriev I.V."/>
            <person name="Hibbett D.S."/>
            <person name="Martin F."/>
            <person name="Nordberg H.P."/>
            <person name="Cantor M.N."/>
            <person name="Hua S.X."/>
        </authorList>
    </citation>
    <scope>NUCLEOTIDE SEQUENCE [LARGE SCALE GENOMIC DNA]</scope>
    <source>
        <strain evidence="1 2">MUT 4182</strain>
    </source>
</reference>
<sequence length="56" mass="6503">MGKHGRLVETQQTYKAISLLHTLINFRIHAKPAFLPYQDLALSSREDLFQAYHCMV</sequence>
<dbReference type="HOGENOM" id="CLU_3015920_0_0_1"/>
<gene>
    <name evidence="1" type="ORF">M407DRAFT_116811</name>
</gene>
<accession>A0A0C3Q2E2</accession>
<proteinExistence type="predicted"/>
<keyword evidence="2" id="KW-1185">Reference proteome</keyword>
<dbReference type="EMBL" id="KN823105">
    <property type="protein sequence ID" value="KIO22605.1"/>
    <property type="molecule type" value="Genomic_DNA"/>
</dbReference>
<dbReference type="AlphaFoldDB" id="A0A0C3Q2E2"/>
<protein>
    <submittedName>
        <fullName evidence="1">Uncharacterized protein</fullName>
    </submittedName>
</protein>